<dbReference type="EMBL" id="QNRJ01000025">
    <property type="protein sequence ID" value="RBP00220.1"/>
    <property type="molecule type" value="Genomic_DNA"/>
</dbReference>
<dbReference type="PRINTS" id="PR00344">
    <property type="entry name" value="BCTRLSENSOR"/>
</dbReference>
<evidence type="ECO:0000256" key="5">
    <source>
        <dbReference type="ARBA" id="ARBA00022553"/>
    </source>
</evidence>
<dbReference type="SUPFAM" id="SSF158472">
    <property type="entry name" value="HAMP domain-like"/>
    <property type="match status" value="1"/>
</dbReference>
<keyword evidence="5" id="KW-0597">Phosphoprotein</keyword>
<keyword evidence="9 17" id="KW-0418">Kinase</keyword>
<dbReference type="Gene3D" id="6.10.340.10">
    <property type="match status" value="1"/>
</dbReference>
<dbReference type="Pfam" id="PF00672">
    <property type="entry name" value="HAMP"/>
    <property type="match status" value="1"/>
</dbReference>
<feature type="transmembrane region" description="Helical" evidence="14">
    <location>
        <begin position="20"/>
        <end position="43"/>
    </location>
</feature>
<evidence type="ECO:0000313" key="18">
    <source>
        <dbReference type="Proteomes" id="UP000252118"/>
    </source>
</evidence>
<dbReference type="RefSeq" id="WP_113971206.1">
    <property type="nucleotide sequence ID" value="NZ_QNRJ01000025.1"/>
</dbReference>
<keyword evidence="11 14" id="KW-1133">Transmembrane helix</keyword>
<evidence type="ECO:0000259" key="16">
    <source>
        <dbReference type="PROSITE" id="PS50885"/>
    </source>
</evidence>
<dbReference type="SMART" id="SM00387">
    <property type="entry name" value="HATPase_c"/>
    <property type="match status" value="1"/>
</dbReference>
<keyword evidence="7 14" id="KW-0812">Transmembrane</keyword>
<dbReference type="PROSITE" id="PS50109">
    <property type="entry name" value="HIS_KIN"/>
    <property type="match status" value="1"/>
</dbReference>
<evidence type="ECO:0000259" key="15">
    <source>
        <dbReference type="PROSITE" id="PS50109"/>
    </source>
</evidence>
<evidence type="ECO:0000256" key="9">
    <source>
        <dbReference type="ARBA" id="ARBA00022777"/>
    </source>
</evidence>
<dbReference type="SMART" id="SM00388">
    <property type="entry name" value="HisKA"/>
    <property type="match status" value="1"/>
</dbReference>
<feature type="transmembrane region" description="Helical" evidence="14">
    <location>
        <begin position="147"/>
        <end position="167"/>
    </location>
</feature>
<organism evidence="17 18">
    <name type="scientific">Rossellomorea aquimaris</name>
    <dbReference type="NCBI Taxonomy" id="189382"/>
    <lineage>
        <taxon>Bacteria</taxon>
        <taxon>Bacillati</taxon>
        <taxon>Bacillota</taxon>
        <taxon>Bacilli</taxon>
        <taxon>Bacillales</taxon>
        <taxon>Bacillaceae</taxon>
        <taxon>Rossellomorea</taxon>
    </lineage>
</organism>
<dbReference type="Pfam" id="PF02518">
    <property type="entry name" value="HATPase_c"/>
    <property type="match status" value="1"/>
</dbReference>
<dbReference type="SUPFAM" id="SSF47384">
    <property type="entry name" value="Homodimeric domain of signal transducing histidine kinase"/>
    <property type="match status" value="1"/>
</dbReference>
<dbReference type="PANTHER" id="PTHR45528">
    <property type="entry name" value="SENSOR HISTIDINE KINASE CPXA"/>
    <property type="match status" value="1"/>
</dbReference>
<evidence type="ECO:0000256" key="14">
    <source>
        <dbReference type="SAM" id="Phobius"/>
    </source>
</evidence>
<keyword evidence="13 14" id="KW-0472">Membrane</keyword>
<dbReference type="Gene3D" id="3.30.565.10">
    <property type="entry name" value="Histidine kinase-like ATPase, C-terminal domain"/>
    <property type="match status" value="1"/>
</dbReference>
<dbReference type="FunFam" id="3.30.565.10:FF:000006">
    <property type="entry name" value="Sensor histidine kinase WalK"/>
    <property type="match status" value="1"/>
</dbReference>
<reference evidence="17 18" key="1">
    <citation type="submission" date="2018-06" db="EMBL/GenBank/DDBJ databases">
        <title>Freshwater and sediment microbial communities from various areas in North America, analyzing microbe dynamics in response to fracking.</title>
        <authorList>
            <person name="Lamendella R."/>
        </authorList>
    </citation>
    <scope>NUCLEOTIDE SEQUENCE [LARGE SCALE GENOMIC DNA]</scope>
    <source>
        <strain evidence="17 18">97B</strain>
    </source>
</reference>
<dbReference type="PANTHER" id="PTHR45528:SF1">
    <property type="entry name" value="SENSOR HISTIDINE KINASE CPXA"/>
    <property type="match status" value="1"/>
</dbReference>
<evidence type="ECO:0000256" key="6">
    <source>
        <dbReference type="ARBA" id="ARBA00022679"/>
    </source>
</evidence>
<dbReference type="FunFam" id="1.10.287.130:FF:000001">
    <property type="entry name" value="Two-component sensor histidine kinase"/>
    <property type="match status" value="1"/>
</dbReference>
<dbReference type="InterPro" id="IPR050398">
    <property type="entry name" value="HssS/ArlS-like"/>
</dbReference>
<dbReference type="OrthoDB" id="335833at2"/>
<dbReference type="InterPro" id="IPR003661">
    <property type="entry name" value="HisK_dim/P_dom"/>
</dbReference>
<dbReference type="Gene3D" id="1.10.287.130">
    <property type="match status" value="1"/>
</dbReference>
<sequence length="454" mass="52081">MKTNPILLKKSISITKQFFINYALLFIILLGVGTFTLVANFVYVETVYEDLDQEFLEGTYEDAKKLGMKAAFKKNELPDHAYLEIVSPDYKVIDQFNSPHKIGFNYGLNEFLKETDTYDTDLYIPENSEEYLLLYFPADDYFQLDDVFFFTILFFMVCLIVILYWYVKRTSVQLIQPIQKLLKGIDSISSGNYGEKIEFEANQELNQLKHNINQMAETIGTEIALKERSENLRKQLILDISHDLKTPLTNIQGYAETLTSLTNLSRADQKKYTDIIVSNSKRANRLIHDLFDLSHMDIDCDPVSLKENDMAEWLRTMLSSFVEEFEEKGMEYHLDITEDTLMVKFDPSKLERAITNILQNGMASSDGYLSISLKQRQNQAIMTIEDKGIGVPVDYHEKIFEPFVRMDASRNGETGGTGLGLAIVKKIIEQSGGTIELDGTYDDGCRFVVVFNMK</sequence>
<evidence type="ECO:0000313" key="17">
    <source>
        <dbReference type="EMBL" id="RBP00220.1"/>
    </source>
</evidence>
<comment type="catalytic activity">
    <reaction evidence="1">
        <text>ATP + protein L-histidine = ADP + protein N-phospho-L-histidine.</text>
        <dbReference type="EC" id="2.7.13.3"/>
    </reaction>
</comment>
<dbReference type="Proteomes" id="UP000252118">
    <property type="component" value="Unassembled WGS sequence"/>
</dbReference>
<keyword evidence="4" id="KW-1003">Cell membrane</keyword>
<keyword evidence="12" id="KW-0902">Two-component regulatory system</keyword>
<evidence type="ECO:0000256" key="13">
    <source>
        <dbReference type="ARBA" id="ARBA00023136"/>
    </source>
</evidence>
<accession>A0A366EER5</accession>
<dbReference type="InterPro" id="IPR036890">
    <property type="entry name" value="HATPase_C_sf"/>
</dbReference>
<evidence type="ECO:0000256" key="7">
    <source>
        <dbReference type="ARBA" id="ARBA00022692"/>
    </source>
</evidence>
<proteinExistence type="predicted"/>
<evidence type="ECO:0000256" key="8">
    <source>
        <dbReference type="ARBA" id="ARBA00022741"/>
    </source>
</evidence>
<protein>
    <recommendedName>
        <fullName evidence="3">histidine kinase</fullName>
        <ecNumber evidence="3">2.7.13.3</ecNumber>
    </recommendedName>
</protein>
<dbReference type="GO" id="GO:0000155">
    <property type="term" value="F:phosphorelay sensor kinase activity"/>
    <property type="evidence" value="ECO:0007669"/>
    <property type="project" value="InterPro"/>
</dbReference>
<dbReference type="GO" id="GO:0005524">
    <property type="term" value="F:ATP binding"/>
    <property type="evidence" value="ECO:0007669"/>
    <property type="project" value="UniProtKB-KW"/>
</dbReference>
<dbReference type="InterPro" id="IPR003660">
    <property type="entry name" value="HAMP_dom"/>
</dbReference>
<dbReference type="InterPro" id="IPR004358">
    <property type="entry name" value="Sig_transdc_His_kin-like_C"/>
</dbReference>
<evidence type="ECO:0000256" key="11">
    <source>
        <dbReference type="ARBA" id="ARBA00022989"/>
    </source>
</evidence>
<gene>
    <name evidence="17" type="ORF">DET59_12537</name>
</gene>
<name>A0A366EER5_9BACI</name>
<dbReference type="SUPFAM" id="SSF55874">
    <property type="entry name" value="ATPase domain of HSP90 chaperone/DNA topoisomerase II/histidine kinase"/>
    <property type="match status" value="1"/>
</dbReference>
<dbReference type="Pfam" id="PF00512">
    <property type="entry name" value="HisKA"/>
    <property type="match status" value="1"/>
</dbReference>
<evidence type="ECO:0000256" key="3">
    <source>
        <dbReference type="ARBA" id="ARBA00012438"/>
    </source>
</evidence>
<evidence type="ECO:0000256" key="2">
    <source>
        <dbReference type="ARBA" id="ARBA00004651"/>
    </source>
</evidence>
<keyword evidence="10" id="KW-0067">ATP-binding</keyword>
<comment type="caution">
    <text evidence="17">The sequence shown here is derived from an EMBL/GenBank/DDBJ whole genome shotgun (WGS) entry which is preliminary data.</text>
</comment>
<dbReference type="InterPro" id="IPR036097">
    <property type="entry name" value="HisK_dim/P_sf"/>
</dbReference>
<dbReference type="GO" id="GO:0005886">
    <property type="term" value="C:plasma membrane"/>
    <property type="evidence" value="ECO:0007669"/>
    <property type="project" value="UniProtKB-SubCell"/>
</dbReference>
<comment type="subcellular location">
    <subcellularLocation>
        <location evidence="2">Cell membrane</location>
        <topology evidence="2">Multi-pass membrane protein</topology>
    </subcellularLocation>
</comment>
<dbReference type="CDD" id="cd06225">
    <property type="entry name" value="HAMP"/>
    <property type="match status" value="1"/>
</dbReference>
<keyword evidence="8" id="KW-0547">Nucleotide-binding</keyword>
<evidence type="ECO:0000256" key="1">
    <source>
        <dbReference type="ARBA" id="ARBA00000085"/>
    </source>
</evidence>
<feature type="domain" description="HAMP" evidence="16">
    <location>
        <begin position="172"/>
        <end position="224"/>
    </location>
</feature>
<dbReference type="SMART" id="SM00304">
    <property type="entry name" value="HAMP"/>
    <property type="match status" value="1"/>
</dbReference>
<dbReference type="EC" id="2.7.13.3" evidence="3"/>
<dbReference type="InterPro" id="IPR005467">
    <property type="entry name" value="His_kinase_dom"/>
</dbReference>
<dbReference type="InterPro" id="IPR003594">
    <property type="entry name" value="HATPase_dom"/>
</dbReference>
<dbReference type="PROSITE" id="PS50885">
    <property type="entry name" value="HAMP"/>
    <property type="match status" value="1"/>
</dbReference>
<evidence type="ECO:0000256" key="10">
    <source>
        <dbReference type="ARBA" id="ARBA00022840"/>
    </source>
</evidence>
<dbReference type="CDD" id="cd00082">
    <property type="entry name" value="HisKA"/>
    <property type="match status" value="1"/>
</dbReference>
<feature type="domain" description="Histidine kinase" evidence="15">
    <location>
        <begin position="239"/>
        <end position="454"/>
    </location>
</feature>
<evidence type="ECO:0000256" key="4">
    <source>
        <dbReference type="ARBA" id="ARBA00022475"/>
    </source>
</evidence>
<evidence type="ECO:0000256" key="12">
    <source>
        <dbReference type="ARBA" id="ARBA00023012"/>
    </source>
</evidence>
<dbReference type="AlphaFoldDB" id="A0A366EER5"/>
<keyword evidence="6" id="KW-0808">Transferase</keyword>